<keyword evidence="2" id="KW-0238">DNA-binding</keyword>
<feature type="region of interest" description="Disordered" evidence="5">
    <location>
        <begin position="851"/>
        <end position="870"/>
    </location>
</feature>
<feature type="region of interest" description="Disordered" evidence="5">
    <location>
        <begin position="486"/>
        <end position="535"/>
    </location>
</feature>
<dbReference type="GO" id="GO:0000978">
    <property type="term" value="F:RNA polymerase II cis-regulatory region sequence-specific DNA binding"/>
    <property type="evidence" value="ECO:0007669"/>
    <property type="project" value="InterPro"/>
</dbReference>
<feature type="compositionally biased region" description="Basic and acidic residues" evidence="5">
    <location>
        <begin position="79"/>
        <end position="93"/>
    </location>
</feature>
<dbReference type="GO" id="GO:0000785">
    <property type="term" value="C:chromatin"/>
    <property type="evidence" value="ECO:0007669"/>
    <property type="project" value="TreeGrafter"/>
</dbReference>
<reference evidence="8" key="1">
    <citation type="journal article" date="2018" name="Nat. Microbiol.">
        <title>Leveraging single-cell genomics to expand the fungal tree of life.</title>
        <authorList>
            <person name="Ahrendt S.R."/>
            <person name="Quandt C.A."/>
            <person name="Ciobanu D."/>
            <person name="Clum A."/>
            <person name="Salamov A."/>
            <person name="Andreopoulos B."/>
            <person name="Cheng J.F."/>
            <person name="Woyke T."/>
            <person name="Pelin A."/>
            <person name="Henrissat B."/>
            <person name="Reynolds N.K."/>
            <person name="Benny G.L."/>
            <person name="Smith M.E."/>
            <person name="James T.Y."/>
            <person name="Grigoriev I.V."/>
        </authorList>
    </citation>
    <scope>NUCLEOTIDE SEQUENCE [LARGE SCALE GENOMIC DNA]</scope>
    <source>
        <strain evidence="8">ATCC 52028</strain>
    </source>
</reference>
<gene>
    <name evidence="7" type="ORF">CXG81DRAFT_16490</name>
</gene>
<feature type="compositionally biased region" description="Low complexity" evidence="5">
    <location>
        <begin position="618"/>
        <end position="657"/>
    </location>
</feature>
<dbReference type="Gene3D" id="2.60.40.820">
    <property type="entry name" value="Transcription factor, T-box"/>
    <property type="match status" value="1"/>
</dbReference>
<dbReference type="GO" id="GO:0001708">
    <property type="term" value="P:cell fate specification"/>
    <property type="evidence" value="ECO:0007669"/>
    <property type="project" value="TreeGrafter"/>
</dbReference>
<evidence type="ECO:0000313" key="8">
    <source>
        <dbReference type="Proteomes" id="UP000274922"/>
    </source>
</evidence>
<keyword evidence="1" id="KW-0805">Transcription regulation</keyword>
<dbReference type="OrthoDB" id="7442607at2759"/>
<dbReference type="GO" id="GO:0000981">
    <property type="term" value="F:DNA-binding transcription factor activity, RNA polymerase II-specific"/>
    <property type="evidence" value="ECO:0007669"/>
    <property type="project" value="TreeGrafter"/>
</dbReference>
<evidence type="ECO:0000256" key="2">
    <source>
        <dbReference type="ARBA" id="ARBA00023125"/>
    </source>
</evidence>
<keyword evidence="4" id="KW-0539">Nucleus</keyword>
<dbReference type="STRING" id="1555241.A0A4P9XES0"/>
<feature type="region of interest" description="Disordered" evidence="5">
    <location>
        <begin position="1"/>
        <end position="133"/>
    </location>
</feature>
<dbReference type="GO" id="GO:0045893">
    <property type="term" value="P:positive regulation of DNA-templated transcription"/>
    <property type="evidence" value="ECO:0007669"/>
    <property type="project" value="InterPro"/>
</dbReference>
<feature type="compositionally biased region" description="Low complexity" evidence="5">
    <location>
        <begin position="53"/>
        <end position="63"/>
    </location>
</feature>
<dbReference type="Proteomes" id="UP000274922">
    <property type="component" value="Unassembled WGS sequence"/>
</dbReference>
<dbReference type="InterPro" id="IPR046360">
    <property type="entry name" value="T-box_DNA-bd"/>
</dbReference>
<evidence type="ECO:0000256" key="3">
    <source>
        <dbReference type="ARBA" id="ARBA00023163"/>
    </source>
</evidence>
<feature type="compositionally biased region" description="Basic and acidic residues" evidence="5">
    <location>
        <begin position="32"/>
        <end position="45"/>
    </location>
</feature>
<dbReference type="InterPro" id="IPR001699">
    <property type="entry name" value="TF_T-box"/>
</dbReference>
<evidence type="ECO:0000256" key="4">
    <source>
        <dbReference type="ARBA" id="ARBA00023242"/>
    </source>
</evidence>
<dbReference type="PROSITE" id="PS50252">
    <property type="entry name" value="TBOX_3"/>
    <property type="match status" value="1"/>
</dbReference>
<evidence type="ECO:0000259" key="6">
    <source>
        <dbReference type="PROSITE" id="PS50252"/>
    </source>
</evidence>
<dbReference type="AlphaFoldDB" id="A0A4P9XES0"/>
<keyword evidence="3" id="KW-0804">Transcription</keyword>
<dbReference type="PANTHER" id="PTHR11267:SF181">
    <property type="entry name" value="OPTOMOTOR-BLIND PROTEIN"/>
    <property type="match status" value="1"/>
</dbReference>
<protein>
    <recommendedName>
        <fullName evidence="6">T-box domain-containing protein</fullName>
    </recommendedName>
</protein>
<dbReference type="CDD" id="cd20683">
    <property type="entry name" value="T-box_Fungi_incertae_sedis"/>
    <property type="match status" value="1"/>
</dbReference>
<dbReference type="InterPro" id="IPR008967">
    <property type="entry name" value="p53-like_TF_DNA-bd_sf"/>
</dbReference>
<feature type="region of interest" description="Disordered" evidence="5">
    <location>
        <begin position="888"/>
        <end position="907"/>
    </location>
</feature>
<feature type="compositionally biased region" description="Low complexity" evidence="5">
    <location>
        <begin position="852"/>
        <end position="863"/>
    </location>
</feature>
<accession>A0A4P9XES0</accession>
<evidence type="ECO:0000256" key="5">
    <source>
        <dbReference type="SAM" id="MobiDB-lite"/>
    </source>
</evidence>
<dbReference type="SMART" id="SM00425">
    <property type="entry name" value="TBOX"/>
    <property type="match status" value="1"/>
</dbReference>
<evidence type="ECO:0000256" key="1">
    <source>
        <dbReference type="ARBA" id="ARBA00023015"/>
    </source>
</evidence>
<dbReference type="Pfam" id="PF00907">
    <property type="entry name" value="T-box"/>
    <property type="match status" value="1"/>
</dbReference>
<sequence length="952" mass="101383">MKSIDKALYDWQHQDAATDTESERSFSSLRKRTLDDVADGGRDAVRPALPYKLSATSGSSGSRSLRERVLTQPSGGWPHRHEDSDARSTHDADYSDSESSIDSEQTDGSWASRPDPFDPAAARLAPRRNLSHSKRKLMPIRLAPMAASPSPGPFAMPAPMASRVAGRPAEAAAGTGPKLPPKMPSSNLPLVGLENVELWNQFHSVQNEMIITKIGRCLFPTLRFYAVHLEPKRRYRFYLDIALLTPCRFRFLNGTWHQATDVDVEGSVHPAPELYLNPLASQSGEFWMANGISFVKAKISNRWVQAAVARGPRMVQDQIDYESNGVAHLGKGHFPCTSFHMYQPRLHMIAYPLPHEMGQQARTTTFLWNQTRFIAVTHYQNERVNALKKDYNPHAKGFKDADSCAVASDTRASTSAETADYGFPSQITRDQPRIPGSTLFTAGTVPVDDMPPPPPSTASAAASATAAMQAAAVAAAAAAGSMGPTTMPLNEYREDLGESPSPPLHPMRLARTSSVVSSSTTSGYNSPAISGRDADPTLSLSALALSSPRIMGQPPLASSSSADGMDGMRPMKGTMAMLPPSHLPPPHGSPYLAHVQPPPSVTHSSHLTHPASHRLPDPAIAPTASSSSSSSSSLSSASPAPSSSVSSPASTPHSAAARPNRGDTATAKQVLHHGLDLRESPDTLRPWAGDADAARACSDLDEPGAVEAQRPVDRRHMAWGRPASAPSPDRRPSWLTAERRVRPHRPGAEGAGRDDRSAPEALGTDPMALDRMSISSMAGPPSRATLPDVSHLITPSMTPETGGGGGGAKRMGDGGAAAAAVAAAAELSHTRNPLLMLSLCAEILDERTRAISTPSGSPTGSPPRMASGGEGARCVTLEADELVKAYGGAAGDDRGSEFGRSSAPPDEQTLLSMVEAYQKDIRARDRKISRLQKQIRTNGAQAPYETYPDAHA</sequence>
<feature type="region of interest" description="Disordered" evidence="5">
    <location>
        <begin position="696"/>
        <end position="766"/>
    </location>
</feature>
<organism evidence="7 8">
    <name type="scientific">Caulochytrium protostelioides</name>
    <dbReference type="NCBI Taxonomy" id="1555241"/>
    <lineage>
        <taxon>Eukaryota</taxon>
        <taxon>Fungi</taxon>
        <taxon>Fungi incertae sedis</taxon>
        <taxon>Chytridiomycota</taxon>
        <taxon>Chytridiomycota incertae sedis</taxon>
        <taxon>Chytridiomycetes</taxon>
        <taxon>Caulochytriales</taxon>
        <taxon>Caulochytriaceae</taxon>
        <taxon>Caulochytrium</taxon>
    </lineage>
</organism>
<dbReference type="GO" id="GO:0005634">
    <property type="term" value="C:nucleus"/>
    <property type="evidence" value="ECO:0007669"/>
    <property type="project" value="InterPro"/>
</dbReference>
<dbReference type="SUPFAM" id="SSF49417">
    <property type="entry name" value="p53-like transcription factors"/>
    <property type="match status" value="1"/>
</dbReference>
<keyword evidence="8" id="KW-1185">Reference proteome</keyword>
<evidence type="ECO:0000313" key="7">
    <source>
        <dbReference type="EMBL" id="RKP04063.1"/>
    </source>
</evidence>
<dbReference type="PRINTS" id="PR00937">
    <property type="entry name" value="TBOX"/>
</dbReference>
<feature type="compositionally biased region" description="Acidic residues" evidence="5">
    <location>
        <begin position="94"/>
        <end position="105"/>
    </location>
</feature>
<dbReference type="EMBL" id="ML014114">
    <property type="protein sequence ID" value="RKP04063.1"/>
    <property type="molecule type" value="Genomic_DNA"/>
</dbReference>
<name>A0A4P9XES0_9FUNG</name>
<feature type="region of interest" description="Disordered" evidence="5">
    <location>
        <begin position="549"/>
        <end position="665"/>
    </location>
</feature>
<feature type="compositionally biased region" description="Basic and acidic residues" evidence="5">
    <location>
        <begin position="728"/>
        <end position="740"/>
    </location>
</feature>
<dbReference type="PANTHER" id="PTHR11267">
    <property type="entry name" value="T-BOX PROTEIN-RELATED"/>
    <property type="match status" value="1"/>
</dbReference>
<dbReference type="InterPro" id="IPR036960">
    <property type="entry name" value="T-box_sf"/>
</dbReference>
<proteinExistence type="predicted"/>
<feature type="domain" description="T-box" evidence="6">
    <location>
        <begin position="193"/>
        <end position="400"/>
    </location>
</feature>
<feature type="compositionally biased region" description="Low complexity" evidence="5">
    <location>
        <begin position="512"/>
        <end position="522"/>
    </location>
</feature>